<reference evidence="1" key="1">
    <citation type="journal article" date="2014" name="Front. Microbiol.">
        <title>High frequency of phylogenetically diverse reductive dehalogenase-homologous genes in deep subseafloor sedimentary metagenomes.</title>
        <authorList>
            <person name="Kawai M."/>
            <person name="Futagami T."/>
            <person name="Toyoda A."/>
            <person name="Takaki Y."/>
            <person name="Nishi S."/>
            <person name="Hori S."/>
            <person name="Arai W."/>
            <person name="Tsubouchi T."/>
            <person name="Morono Y."/>
            <person name="Uchiyama I."/>
            <person name="Ito T."/>
            <person name="Fujiyama A."/>
            <person name="Inagaki F."/>
            <person name="Takami H."/>
        </authorList>
    </citation>
    <scope>NUCLEOTIDE SEQUENCE</scope>
    <source>
        <strain evidence="1">Expedition CK06-06</strain>
    </source>
</reference>
<feature type="non-terminal residue" evidence="1">
    <location>
        <position position="1"/>
    </location>
</feature>
<organism evidence="1">
    <name type="scientific">marine sediment metagenome</name>
    <dbReference type="NCBI Taxonomy" id="412755"/>
    <lineage>
        <taxon>unclassified sequences</taxon>
        <taxon>metagenomes</taxon>
        <taxon>ecological metagenomes</taxon>
    </lineage>
</organism>
<name>X1L5N8_9ZZZZ</name>
<sequence>TQAGGKSMQLDANVPVDMTDILEGIVIFAVAAEEIIKMFIRAREKRRLARIGTT</sequence>
<dbReference type="EMBL" id="BARV01000676">
    <property type="protein sequence ID" value="GAI01211.1"/>
    <property type="molecule type" value="Genomic_DNA"/>
</dbReference>
<protein>
    <submittedName>
        <fullName evidence="1">Uncharacterized protein</fullName>
    </submittedName>
</protein>
<proteinExistence type="predicted"/>
<dbReference type="AlphaFoldDB" id="X1L5N8"/>
<accession>X1L5N8</accession>
<comment type="caution">
    <text evidence="1">The sequence shown here is derived from an EMBL/GenBank/DDBJ whole genome shotgun (WGS) entry which is preliminary data.</text>
</comment>
<gene>
    <name evidence="1" type="ORF">S06H3_02345</name>
</gene>
<evidence type="ECO:0000313" key="1">
    <source>
        <dbReference type="EMBL" id="GAI01211.1"/>
    </source>
</evidence>